<name>A0ABS6FI24_9FIRM</name>
<dbReference type="HAMAP" id="MF_01845">
    <property type="entry name" value="UPF0597"/>
    <property type="match status" value="1"/>
</dbReference>
<accession>A0ABS6FI24</accession>
<feature type="domain" description="Serine dehydratase-like alpha subunit" evidence="2">
    <location>
        <begin position="82"/>
        <end position="407"/>
    </location>
</feature>
<dbReference type="RefSeq" id="WP_216549549.1">
    <property type="nucleotide sequence ID" value="NZ_JAHLQO010000005.1"/>
</dbReference>
<evidence type="ECO:0000313" key="3">
    <source>
        <dbReference type="EMBL" id="MBU5669708.1"/>
    </source>
</evidence>
<keyword evidence="4" id="KW-1185">Reference proteome</keyword>
<dbReference type="InterPro" id="IPR021144">
    <property type="entry name" value="UPF0597"/>
</dbReference>
<evidence type="ECO:0000256" key="1">
    <source>
        <dbReference type="HAMAP-Rule" id="MF_01845"/>
    </source>
</evidence>
<reference evidence="3 4" key="1">
    <citation type="submission" date="2021-06" db="EMBL/GenBank/DDBJ databases">
        <authorList>
            <person name="Sun Q."/>
            <person name="Li D."/>
        </authorList>
    </citation>
    <scope>NUCLEOTIDE SEQUENCE [LARGE SCALE GENOMIC DNA]</scope>
    <source>
        <strain evidence="3 4">MSJ-1</strain>
    </source>
</reference>
<protein>
    <recommendedName>
        <fullName evidence="1">UPF0597 protein KQI68_07660</fullName>
    </recommendedName>
</protein>
<dbReference type="Proteomes" id="UP000783742">
    <property type="component" value="Unassembled WGS sequence"/>
</dbReference>
<dbReference type="Pfam" id="PF03313">
    <property type="entry name" value="SDH_alpha"/>
    <property type="match status" value="1"/>
</dbReference>
<evidence type="ECO:0000259" key="2">
    <source>
        <dbReference type="Pfam" id="PF03313"/>
    </source>
</evidence>
<evidence type="ECO:0000313" key="4">
    <source>
        <dbReference type="Proteomes" id="UP000783742"/>
    </source>
</evidence>
<proteinExistence type="inferred from homology"/>
<dbReference type="GO" id="GO:0003941">
    <property type="term" value="F:L-serine ammonia-lyase activity"/>
    <property type="evidence" value="ECO:0007669"/>
    <property type="project" value="UniProtKB-EC"/>
</dbReference>
<dbReference type="PANTHER" id="PTHR30501:SF2">
    <property type="entry name" value="UPF0597 PROTEIN YHAM"/>
    <property type="match status" value="1"/>
</dbReference>
<sequence>MDYYTYLENELITAFGCTEPIAIAYGSALCSEVLEEVPIKIYAKLSGNIIKNANSVKVPSTEGRKGIEISVVAGAFLGDASKKLQVLENIDKKELSEMDKKIEDGIVEISLKEGASNLYIEIEMKGIKNTSRIVIEDAHTNVVLIEKNGEVLEKSESSEEKEKTIDFSVEKIYDFANNCDLTKLDEILNRQIEYNIAIAEDGIENNYGSNIGKLILNSSNNYSDKLVAYASAGSDARMSGSEKPVVINSGSGNQGITVSVPIIIYAKDKNLSEEKLKRALVFGNLLGLYMKEKIGKLSAYCGVVSASAASICGISYLNGDDLETIEHALVNILAVNSGLICDGAKPSCASKIASSLRNAFLGYEQAKSENSFQAGDGIVKKDVEESLEVIGNLARYGMKKTDEVILNEMIEKRDYIDEFK</sequence>
<keyword evidence="3" id="KW-0456">Lyase</keyword>
<gene>
    <name evidence="3" type="ORF">KQI68_07660</name>
</gene>
<comment type="similarity">
    <text evidence="1">Belongs to the UPF0597 family.</text>
</comment>
<organism evidence="3 4">
    <name type="scientific">Peptoniphilus ovalis</name>
    <dbReference type="NCBI Taxonomy" id="2841503"/>
    <lineage>
        <taxon>Bacteria</taxon>
        <taxon>Bacillati</taxon>
        <taxon>Bacillota</taxon>
        <taxon>Tissierellia</taxon>
        <taxon>Tissierellales</taxon>
        <taxon>Peptoniphilaceae</taxon>
        <taxon>Peptoniphilus</taxon>
    </lineage>
</organism>
<dbReference type="PIRSF" id="PIRSF006054">
    <property type="entry name" value="UCP006054"/>
    <property type="match status" value="1"/>
</dbReference>
<dbReference type="EMBL" id="JAHLQO010000005">
    <property type="protein sequence ID" value="MBU5669708.1"/>
    <property type="molecule type" value="Genomic_DNA"/>
</dbReference>
<dbReference type="InterPro" id="IPR005130">
    <property type="entry name" value="Ser_deHydtase-like_asu"/>
</dbReference>
<comment type="caution">
    <text evidence="3">The sequence shown here is derived from an EMBL/GenBank/DDBJ whole genome shotgun (WGS) entry which is preliminary data.</text>
</comment>
<dbReference type="PANTHER" id="PTHR30501">
    <property type="entry name" value="UPF0597 PROTEIN YHAM"/>
    <property type="match status" value="1"/>
</dbReference>